<evidence type="ECO:0000313" key="1">
    <source>
        <dbReference type="EMBL" id="PNH09399.1"/>
    </source>
</evidence>
<keyword evidence="2" id="KW-1185">Reference proteome</keyword>
<dbReference type="EMBL" id="PGGS01000092">
    <property type="protein sequence ID" value="PNH09399.1"/>
    <property type="molecule type" value="Genomic_DNA"/>
</dbReference>
<organism evidence="1 2">
    <name type="scientific">Tetrabaena socialis</name>
    <dbReference type="NCBI Taxonomy" id="47790"/>
    <lineage>
        <taxon>Eukaryota</taxon>
        <taxon>Viridiplantae</taxon>
        <taxon>Chlorophyta</taxon>
        <taxon>core chlorophytes</taxon>
        <taxon>Chlorophyceae</taxon>
        <taxon>CS clade</taxon>
        <taxon>Chlamydomonadales</taxon>
        <taxon>Tetrabaenaceae</taxon>
        <taxon>Tetrabaena</taxon>
    </lineage>
</organism>
<accession>A0A2J8AA52</accession>
<feature type="non-terminal residue" evidence="1">
    <location>
        <position position="90"/>
    </location>
</feature>
<dbReference type="AlphaFoldDB" id="A0A2J8AA52"/>
<dbReference type="Proteomes" id="UP000236333">
    <property type="component" value="Unassembled WGS sequence"/>
</dbReference>
<gene>
    <name evidence="1" type="ORF">TSOC_003974</name>
</gene>
<name>A0A2J8AA52_9CHLO</name>
<proteinExistence type="predicted"/>
<comment type="caution">
    <text evidence="1">The sequence shown here is derived from an EMBL/GenBank/DDBJ whole genome shotgun (WGS) entry which is preliminary data.</text>
</comment>
<protein>
    <submittedName>
        <fullName evidence="1">Uncharacterized protein</fullName>
    </submittedName>
</protein>
<feature type="non-terminal residue" evidence="1">
    <location>
        <position position="1"/>
    </location>
</feature>
<evidence type="ECO:0000313" key="2">
    <source>
        <dbReference type="Proteomes" id="UP000236333"/>
    </source>
</evidence>
<reference evidence="1 2" key="1">
    <citation type="journal article" date="2017" name="Mol. Biol. Evol.">
        <title>The 4-celled Tetrabaena socialis nuclear genome reveals the essential components for genetic control of cell number at the origin of multicellularity in the volvocine lineage.</title>
        <authorList>
            <person name="Featherston J."/>
            <person name="Arakaki Y."/>
            <person name="Hanschen E.R."/>
            <person name="Ferris P.J."/>
            <person name="Michod R.E."/>
            <person name="Olson B.J.S.C."/>
            <person name="Nozaki H."/>
            <person name="Durand P.M."/>
        </authorList>
    </citation>
    <scope>NUCLEOTIDE SEQUENCE [LARGE SCALE GENOMIC DNA]</scope>
    <source>
        <strain evidence="1 2">NIES-571</strain>
    </source>
</reference>
<sequence length="90" mass="9882">ATEVPPALVVQASMQVTRVAQWPAPVHERRLVHGLLTSLSAQCATHFEEYSLRELAAVLGACARAHHVPEELLLPLQLRLSADARQGRLE</sequence>